<name>A0ABW4ZXH9_9BACL</name>
<evidence type="ECO:0000313" key="3">
    <source>
        <dbReference type="Proteomes" id="UP001597343"/>
    </source>
</evidence>
<dbReference type="Proteomes" id="UP001597343">
    <property type="component" value="Unassembled WGS sequence"/>
</dbReference>
<comment type="caution">
    <text evidence="2">The sequence shown here is derived from an EMBL/GenBank/DDBJ whole genome shotgun (WGS) entry which is preliminary data.</text>
</comment>
<feature type="transmembrane region" description="Helical" evidence="1">
    <location>
        <begin position="6"/>
        <end position="31"/>
    </location>
</feature>
<proteinExistence type="predicted"/>
<dbReference type="RefSeq" id="WP_386046721.1">
    <property type="nucleotide sequence ID" value="NZ_JBHUIO010000005.1"/>
</dbReference>
<keyword evidence="1" id="KW-0812">Transmembrane</keyword>
<evidence type="ECO:0000313" key="2">
    <source>
        <dbReference type="EMBL" id="MFD2170632.1"/>
    </source>
</evidence>
<protein>
    <submittedName>
        <fullName evidence="2">DUF4446 family protein</fullName>
    </submittedName>
</protein>
<organism evidence="2 3">
    <name type="scientific">Tumebacillus lipolyticus</name>
    <dbReference type="NCBI Taxonomy" id="1280370"/>
    <lineage>
        <taxon>Bacteria</taxon>
        <taxon>Bacillati</taxon>
        <taxon>Bacillota</taxon>
        <taxon>Bacilli</taxon>
        <taxon>Bacillales</taxon>
        <taxon>Alicyclobacillaceae</taxon>
        <taxon>Tumebacillus</taxon>
    </lineage>
</organism>
<accession>A0ABW4ZXH9</accession>
<dbReference type="InterPro" id="IPR027981">
    <property type="entry name" value="DUF4446"/>
</dbReference>
<sequence>MEPKEWLIANIDAVMALVFGLLILLLLVFIIQSIRLRKVQKRYRELMKGTQGANLEEMLFQYAQDVHAMEETVHQVRATQNKQAQDLQISCGPVGIVRYNAFPGAGSDLSFSIAVLNRDGDGVVFSSIFGREESRSYAKPIVAGASTYPLSDEEMEAIQIALDKMK</sequence>
<keyword evidence="1" id="KW-0472">Membrane</keyword>
<keyword evidence="3" id="KW-1185">Reference proteome</keyword>
<dbReference type="EMBL" id="JBHUIO010000005">
    <property type="protein sequence ID" value="MFD2170632.1"/>
    <property type="molecule type" value="Genomic_DNA"/>
</dbReference>
<dbReference type="Pfam" id="PF14584">
    <property type="entry name" value="DUF4446"/>
    <property type="match status" value="1"/>
</dbReference>
<reference evidence="3" key="1">
    <citation type="journal article" date="2019" name="Int. J. Syst. Evol. Microbiol.">
        <title>The Global Catalogue of Microorganisms (GCM) 10K type strain sequencing project: providing services to taxonomists for standard genome sequencing and annotation.</title>
        <authorList>
            <consortium name="The Broad Institute Genomics Platform"/>
            <consortium name="The Broad Institute Genome Sequencing Center for Infectious Disease"/>
            <person name="Wu L."/>
            <person name="Ma J."/>
        </authorList>
    </citation>
    <scope>NUCLEOTIDE SEQUENCE [LARGE SCALE GENOMIC DNA]</scope>
    <source>
        <strain evidence="3">CGMCC 1.13574</strain>
    </source>
</reference>
<evidence type="ECO:0000256" key="1">
    <source>
        <dbReference type="SAM" id="Phobius"/>
    </source>
</evidence>
<keyword evidence="1" id="KW-1133">Transmembrane helix</keyword>
<gene>
    <name evidence="2" type="ORF">ACFSOY_11525</name>
</gene>